<evidence type="ECO:0000256" key="8">
    <source>
        <dbReference type="ARBA" id="ARBA00022837"/>
    </source>
</evidence>
<accession>E9GL98</accession>
<keyword evidence="7" id="KW-0677">Repeat</keyword>
<evidence type="ECO:0000256" key="6">
    <source>
        <dbReference type="ARBA" id="ARBA00022729"/>
    </source>
</evidence>
<evidence type="ECO:0000256" key="2">
    <source>
        <dbReference type="ARBA" id="ARBA00007343"/>
    </source>
</evidence>
<evidence type="ECO:0000256" key="4">
    <source>
        <dbReference type="ARBA" id="ARBA00022536"/>
    </source>
</evidence>
<evidence type="ECO:0000256" key="10">
    <source>
        <dbReference type="ARBA" id="ARBA00023136"/>
    </source>
</evidence>
<keyword evidence="11" id="KW-1015">Disulfide bond</keyword>
<name>E9GL98_DAPPU</name>
<feature type="domain" description="G-protein coupled receptors family 2 profile 2" evidence="15">
    <location>
        <begin position="55"/>
        <end position="302"/>
    </location>
</feature>
<dbReference type="PANTHER" id="PTHR12011:SF347">
    <property type="entry name" value="FI21270P1-RELATED"/>
    <property type="match status" value="1"/>
</dbReference>
<keyword evidence="17" id="KW-1185">Reference proteome</keyword>
<sequence length="329" mass="37823">CVFWDTWTQEWSSDGCEVVETNDKSSTRCRCNHLTNFAVLMDINGVFKEKTTSPLDYITAIGESISIACLTLAIIIFYWVRTLRRDFRFVIHRNLCANLLIAEILLLVGMDATTNSDLCLSIAVFIHFFFLCAFSWMLVEGLYLYFLITKVSTIDVRNILGLKQWQYYAIGYGLPTLVVAITLGATNTNAYSTSPYCWLSYENGAIWAFAGPVAAIIFINLVFLTVAISVSFKSRRNAAEKKEKKHNFRWIYGTISLTFILGITWVFGFLFFGQGSLIFAYIFTILNSLQGLFIFITFCVINKKVRKDLRRQFITSQVCQYFNFRYLLR</sequence>
<dbReference type="InterPro" id="IPR046338">
    <property type="entry name" value="GAIN_dom_sf"/>
</dbReference>
<dbReference type="AlphaFoldDB" id="E9GL98"/>
<evidence type="ECO:0000259" key="14">
    <source>
        <dbReference type="PROSITE" id="PS50221"/>
    </source>
</evidence>
<evidence type="ECO:0000256" key="13">
    <source>
        <dbReference type="SAM" id="Phobius"/>
    </source>
</evidence>
<feature type="transmembrane region" description="Helical" evidence="13">
    <location>
        <begin position="250"/>
        <end position="272"/>
    </location>
</feature>
<keyword evidence="12" id="KW-0325">Glycoprotein</keyword>
<feature type="transmembrane region" description="Helical" evidence="13">
    <location>
        <begin position="205"/>
        <end position="230"/>
    </location>
</feature>
<dbReference type="InParanoid" id="E9GL98"/>
<keyword evidence="5 13" id="KW-0812">Transmembrane</keyword>
<dbReference type="InterPro" id="IPR000832">
    <property type="entry name" value="GPCR_2_secretin-like"/>
</dbReference>
<organism evidence="16 17">
    <name type="scientific">Daphnia pulex</name>
    <name type="common">Water flea</name>
    <dbReference type="NCBI Taxonomy" id="6669"/>
    <lineage>
        <taxon>Eukaryota</taxon>
        <taxon>Metazoa</taxon>
        <taxon>Ecdysozoa</taxon>
        <taxon>Arthropoda</taxon>
        <taxon>Crustacea</taxon>
        <taxon>Branchiopoda</taxon>
        <taxon>Diplostraca</taxon>
        <taxon>Cladocera</taxon>
        <taxon>Anomopoda</taxon>
        <taxon>Daphniidae</taxon>
        <taxon>Daphnia</taxon>
    </lineage>
</organism>
<dbReference type="GO" id="GO:0004930">
    <property type="term" value="F:G protein-coupled receptor activity"/>
    <property type="evidence" value="ECO:0007669"/>
    <property type="project" value="InterPro"/>
</dbReference>
<keyword evidence="3" id="KW-1003">Cell membrane</keyword>
<evidence type="ECO:0000256" key="7">
    <source>
        <dbReference type="ARBA" id="ARBA00022737"/>
    </source>
</evidence>
<evidence type="ECO:0000256" key="12">
    <source>
        <dbReference type="ARBA" id="ARBA00023180"/>
    </source>
</evidence>
<evidence type="ECO:0000313" key="16">
    <source>
        <dbReference type="EMBL" id="EFX79819.1"/>
    </source>
</evidence>
<dbReference type="Pfam" id="PF01825">
    <property type="entry name" value="GPS"/>
    <property type="match status" value="1"/>
</dbReference>
<keyword evidence="9 13" id="KW-1133">Transmembrane helix</keyword>
<dbReference type="OrthoDB" id="1100386at2759"/>
<keyword evidence="10 13" id="KW-0472">Membrane</keyword>
<evidence type="ECO:0000256" key="3">
    <source>
        <dbReference type="ARBA" id="ARBA00022475"/>
    </source>
</evidence>
<dbReference type="FunFam" id="1.20.1070.10:FF:000054">
    <property type="entry name" value="Adhesion G protein-coupled receptor E3"/>
    <property type="match status" value="1"/>
</dbReference>
<dbReference type="HOGENOM" id="CLU_002753_3_1_1"/>
<dbReference type="Pfam" id="PF00002">
    <property type="entry name" value="7tm_2"/>
    <property type="match status" value="1"/>
</dbReference>
<dbReference type="Proteomes" id="UP000000305">
    <property type="component" value="Unassembled WGS sequence"/>
</dbReference>
<dbReference type="PhylomeDB" id="E9GL98"/>
<dbReference type="OMA" id="GYGTKRC"/>
<evidence type="ECO:0000256" key="1">
    <source>
        <dbReference type="ARBA" id="ARBA00004651"/>
    </source>
</evidence>
<evidence type="ECO:0000256" key="9">
    <source>
        <dbReference type="ARBA" id="ARBA00022989"/>
    </source>
</evidence>
<evidence type="ECO:0000256" key="11">
    <source>
        <dbReference type="ARBA" id="ARBA00023157"/>
    </source>
</evidence>
<feature type="transmembrane region" description="Helical" evidence="13">
    <location>
        <begin position="91"/>
        <end position="110"/>
    </location>
</feature>
<dbReference type="PANTHER" id="PTHR12011">
    <property type="entry name" value="ADHESION G-PROTEIN COUPLED RECEPTOR"/>
    <property type="match status" value="1"/>
</dbReference>
<evidence type="ECO:0000259" key="15">
    <source>
        <dbReference type="PROSITE" id="PS50261"/>
    </source>
</evidence>
<dbReference type="InterPro" id="IPR057244">
    <property type="entry name" value="GAIN_B"/>
</dbReference>
<gene>
    <name evidence="16" type="ORF">DAPPUDRAFT_52002</name>
</gene>
<dbReference type="PROSITE" id="PS50261">
    <property type="entry name" value="G_PROTEIN_RECEP_F2_4"/>
    <property type="match status" value="1"/>
</dbReference>
<comment type="similarity">
    <text evidence="2">Belongs to the G-protein coupled receptor 2 family. Adhesion G-protein coupled receptor (ADGR) subfamily.</text>
</comment>
<reference evidence="16 17" key="1">
    <citation type="journal article" date="2011" name="Science">
        <title>The ecoresponsive genome of Daphnia pulex.</title>
        <authorList>
            <person name="Colbourne J.K."/>
            <person name="Pfrender M.E."/>
            <person name="Gilbert D."/>
            <person name="Thomas W.K."/>
            <person name="Tucker A."/>
            <person name="Oakley T.H."/>
            <person name="Tokishita S."/>
            <person name="Aerts A."/>
            <person name="Arnold G.J."/>
            <person name="Basu M.K."/>
            <person name="Bauer D.J."/>
            <person name="Caceres C.E."/>
            <person name="Carmel L."/>
            <person name="Casola C."/>
            <person name="Choi J.H."/>
            <person name="Detter J.C."/>
            <person name="Dong Q."/>
            <person name="Dusheyko S."/>
            <person name="Eads B.D."/>
            <person name="Frohlich T."/>
            <person name="Geiler-Samerotte K.A."/>
            <person name="Gerlach D."/>
            <person name="Hatcher P."/>
            <person name="Jogdeo S."/>
            <person name="Krijgsveld J."/>
            <person name="Kriventseva E.V."/>
            <person name="Kultz D."/>
            <person name="Laforsch C."/>
            <person name="Lindquist E."/>
            <person name="Lopez J."/>
            <person name="Manak J.R."/>
            <person name="Muller J."/>
            <person name="Pangilinan J."/>
            <person name="Patwardhan R.P."/>
            <person name="Pitluck S."/>
            <person name="Pritham E.J."/>
            <person name="Rechtsteiner A."/>
            <person name="Rho M."/>
            <person name="Rogozin I.B."/>
            <person name="Sakarya O."/>
            <person name="Salamov A."/>
            <person name="Schaack S."/>
            <person name="Shapiro H."/>
            <person name="Shiga Y."/>
            <person name="Skalitzky C."/>
            <person name="Smith Z."/>
            <person name="Souvorov A."/>
            <person name="Sung W."/>
            <person name="Tang Z."/>
            <person name="Tsuchiya D."/>
            <person name="Tu H."/>
            <person name="Vos H."/>
            <person name="Wang M."/>
            <person name="Wolf Y.I."/>
            <person name="Yamagata H."/>
            <person name="Yamada T."/>
            <person name="Ye Y."/>
            <person name="Shaw J.R."/>
            <person name="Andrews J."/>
            <person name="Crease T.J."/>
            <person name="Tang H."/>
            <person name="Lucas S.M."/>
            <person name="Robertson H.M."/>
            <person name="Bork P."/>
            <person name="Koonin E.V."/>
            <person name="Zdobnov E.M."/>
            <person name="Grigoriev I.V."/>
            <person name="Lynch M."/>
            <person name="Boore J.L."/>
        </authorList>
    </citation>
    <scope>NUCLEOTIDE SEQUENCE [LARGE SCALE GENOMIC DNA]</scope>
</reference>
<keyword evidence="4" id="KW-0245">EGF-like domain</keyword>
<dbReference type="Gene3D" id="2.60.220.50">
    <property type="match status" value="1"/>
</dbReference>
<evidence type="ECO:0008006" key="18">
    <source>
        <dbReference type="Google" id="ProtNLM"/>
    </source>
</evidence>
<feature type="domain" description="GAIN-B" evidence="14">
    <location>
        <begin position="1"/>
        <end position="47"/>
    </location>
</feature>
<feature type="transmembrane region" description="Helical" evidence="13">
    <location>
        <begin position="278"/>
        <end position="301"/>
    </location>
</feature>
<dbReference type="PRINTS" id="PR00249">
    <property type="entry name" value="GPCRSECRETIN"/>
</dbReference>
<comment type="subcellular location">
    <subcellularLocation>
        <location evidence="1">Cell membrane</location>
        <topology evidence="1">Multi-pass membrane protein</topology>
    </subcellularLocation>
</comment>
<feature type="transmembrane region" description="Helical" evidence="13">
    <location>
        <begin position="57"/>
        <end position="79"/>
    </location>
</feature>
<dbReference type="GO" id="GO:0007166">
    <property type="term" value="P:cell surface receptor signaling pathway"/>
    <property type="evidence" value="ECO:0007669"/>
    <property type="project" value="InterPro"/>
</dbReference>
<proteinExistence type="inferred from homology"/>
<dbReference type="MEROPS" id="P02.013"/>
<keyword evidence="6" id="KW-0732">Signal</keyword>
<dbReference type="GO" id="GO:0005886">
    <property type="term" value="C:plasma membrane"/>
    <property type="evidence" value="ECO:0000318"/>
    <property type="project" value="GO_Central"/>
</dbReference>
<feature type="non-terminal residue" evidence="16">
    <location>
        <position position="1"/>
    </location>
</feature>
<feature type="transmembrane region" description="Helical" evidence="13">
    <location>
        <begin position="122"/>
        <end position="146"/>
    </location>
</feature>
<feature type="transmembrane region" description="Helical" evidence="13">
    <location>
        <begin position="167"/>
        <end position="185"/>
    </location>
</feature>
<dbReference type="Gene3D" id="1.20.1070.10">
    <property type="entry name" value="Rhodopsin 7-helix transmembrane proteins"/>
    <property type="match status" value="1"/>
</dbReference>
<dbReference type="PROSITE" id="PS50221">
    <property type="entry name" value="GAIN_B"/>
    <property type="match status" value="1"/>
</dbReference>
<evidence type="ECO:0000313" key="17">
    <source>
        <dbReference type="Proteomes" id="UP000000305"/>
    </source>
</evidence>
<dbReference type="InterPro" id="IPR000203">
    <property type="entry name" value="GPS"/>
</dbReference>
<dbReference type="SMART" id="SM00303">
    <property type="entry name" value="GPS"/>
    <property type="match status" value="1"/>
</dbReference>
<dbReference type="KEGG" id="dpx:DAPPUDRAFT_52002"/>
<evidence type="ECO:0000256" key="5">
    <source>
        <dbReference type="ARBA" id="ARBA00022692"/>
    </source>
</evidence>
<protein>
    <recommendedName>
        <fullName evidence="18">G-protein coupled receptors family 2 profile 2 domain-containing protein</fullName>
    </recommendedName>
</protein>
<dbReference type="eggNOG" id="KOG4193">
    <property type="taxonomic scope" value="Eukaryota"/>
</dbReference>
<keyword evidence="8" id="KW-0106">Calcium</keyword>
<dbReference type="EMBL" id="GL732550">
    <property type="protein sequence ID" value="EFX79819.1"/>
    <property type="molecule type" value="Genomic_DNA"/>
</dbReference>
<dbReference type="InterPro" id="IPR017981">
    <property type="entry name" value="GPCR_2-like_7TM"/>
</dbReference>